<dbReference type="GO" id="GO:0005829">
    <property type="term" value="C:cytosol"/>
    <property type="evidence" value="ECO:0007669"/>
    <property type="project" value="TreeGrafter"/>
</dbReference>
<keyword evidence="5 15" id="KW-0378">Hydrolase</keyword>
<evidence type="ECO:0000256" key="10">
    <source>
        <dbReference type="ARBA" id="ARBA00023235"/>
    </source>
</evidence>
<evidence type="ECO:0000256" key="4">
    <source>
        <dbReference type="ARBA" id="ARBA00022763"/>
    </source>
</evidence>
<dbReference type="Pfam" id="PF13361">
    <property type="entry name" value="UvrD_C"/>
    <property type="match status" value="1"/>
</dbReference>
<gene>
    <name evidence="18" type="ORF">IAB59_06195</name>
</gene>
<name>A0A9D1GC13_9FIRM</name>
<evidence type="ECO:0000256" key="11">
    <source>
        <dbReference type="ARBA" id="ARBA00034617"/>
    </source>
</evidence>
<dbReference type="FunFam" id="1.10.486.10:FF:000003">
    <property type="entry name" value="ATP-dependent DNA helicase"/>
    <property type="match status" value="1"/>
</dbReference>
<dbReference type="Gene3D" id="3.40.50.300">
    <property type="entry name" value="P-loop containing nucleotide triphosphate hydrolases"/>
    <property type="match status" value="2"/>
</dbReference>
<evidence type="ECO:0000256" key="12">
    <source>
        <dbReference type="ARBA" id="ARBA00034808"/>
    </source>
</evidence>
<evidence type="ECO:0000259" key="16">
    <source>
        <dbReference type="PROSITE" id="PS51198"/>
    </source>
</evidence>
<dbReference type="EMBL" id="DVKQ01000080">
    <property type="protein sequence ID" value="HIT38046.1"/>
    <property type="molecule type" value="Genomic_DNA"/>
</dbReference>
<dbReference type="InterPro" id="IPR027417">
    <property type="entry name" value="P-loop_NTPase"/>
</dbReference>
<dbReference type="FunFam" id="3.40.50.300:FF:001201">
    <property type="entry name" value="ATP-dependent DNA helicase UvrD2"/>
    <property type="match status" value="1"/>
</dbReference>
<keyword evidence="9" id="KW-0234">DNA repair</keyword>
<proteinExistence type="inferred from homology"/>
<evidence type="ECO:0000256" key="3">
    <source>
        <dbReference type="ARBA" id="ARBA00022741"/>
    </source>
</evidence>
<evidence type="ECO:0000256" key="1">
    <source>
        <dbReference type="ARBA" id="ARBA00009922"/>
    </source>
</evidence>
<comment type="caution">
    <text evidence="18">The sequence shown here is derived from an EMBL/GenBank/DDBJ whole genome shotgun (WGS) entry which is preliminary data.</text>
</comment>
<dbReference type="FunFam" id="1.10.10.160:FF:000001">
    <property type="entry name" value="ATP-dependent DNA helicase"/>
    <property type="match status" value="1"/>
</dbReference>
<evidence type="ECO:0000256" key="15">
    <source>
        <dbReference type="PROSITE-ProRule" id="PRU00560"/>
    </source>
</evidence>
<dbReference type="PROSITE" id="PS51198">
    <property type="entry name" value="UVRD_HELICASE_ATP_BIND"/>
    <property type="match status" value="1"/>
</dbReference>
<comment type="catalytic activity">
    <reaction evidence="14">
        <text>ATP + H2O = ADP + phosphate + H(+)</text>
        <dbReference type="Rhea" id="RHEA:13065"/>
        <dbReference type="ChEBI" id="CHEBI:15377"/>
        <dbReference type="ChEBI" id="CHEBI:15378"/>
        <dbReference type="ChEBI" id="CHEBI:30616"/>
        <dbReference type="ChEBI" id="CHEBI:43474"/>
        <dbReference type="ChEBI" id="CHEBI:456216"/>
        <dbReference type="EC" id="5.6.2.4"/>
    </reaction>
</comment>
<reference evidence="18" key="1">
    <citation type="submission" date="2020-10" db="EMBL/GenBank/DDBJ databases">
        <authorList>
            <person name="Gilroy R."/>
        </authorList>
    </citation>
    <scope>NUCLEOTIDE SEQUENCE</scope>
    <source>
        <strain evidence="18">CHK195-26880</strain>
    </source>
</reference>
<dbReference type="InterPro" id="IPR014017">
    <property type="entry name" value="DNA_helicase_UvrD-like_C"/>
</dbReference>
<dbReference type="GO" id="GO:0033202">
    <property type="term" value="C:DNA helicase complex"/>
    <property type="evidence" value="ECO:0007669"/>
    <property type="project" value="TreeGrafter"/>
</dbReference>
<organism evidence="18 19">
    <name type="scientific">Candidatus Onthousia faecipullorum</name>
    <dbReference type="NCBI Taxonomy" id="2840887"/>
    <lineage>
        <taxon>Bacteria</taxon>
        <taxon>Bacillati</taxon>
        <taxon>Bacillota</taxon>
        <taxon>Bacilli</taxon>
        <taxon>Candidatus Onthousia</taxon>
    </lineage>
</organism>
<evidence type="ECO:0000313" key="19">
    <source>
        <dbReference type="Proteomes" id="UP000886833"/>
    </source>
</evidence>
<dbReference type="InterPro" id="IPR013986">
    <property type="entry name" value="DExx_box_DNA_helicase_dom_sf"/>
</dbReference>
<keyword evidence="10" id="KW-0413">Isomerase</keyword>
<dbReference type="Gene3D" id="1.10.10.160">
    <property type="match status" value="1"/>
</dbReference>
<reference evidence="18" key="2">
    <citation type="journal article" date="2021" name="PeerJ">
        <title>Extensive microbial diversity within the chicken gut microbiome revealed by metagenomics and culture.</title>
        <authorList>
            <person name="Gilroy R."/>
            <person name="Ravi A."/>
            <person name="Getino M."/>
            <person name="Pursley I."/>
            <person name="Horton D.L."/>
            <person name="Alikhan N.F."/>
            <person name="Baker D."/>
            <person name="Gharbi K."/>
            <person name="Hall N."/>
            <person name="Watson M."/>
            <person name="Adriaenssens E.M."/>
            <person name="Foster-Nyarko E."/>
            <person name="Jarju S."/>
            <person name="Secka A."/>
            <person name="Antonio M."/>
            <person name="Oren A."/>
            <person name="Chaudhuri R.R."/>
            <person name="La Ragione R."/>
            <person name="Hildebrand F."/>
            <person name="Pallen M.J."/>
        </authorList>
    </citation>
    <scope>NUCLEOTIDE SEQUENCE</scope>
    <source>
        <strain evidence="18">CHK195-26880</strain>
    </source>
</reference>
<protein>
    <recommendedName>
        <fullName evidence="2">ATP-dependent DNA helicase PcrA</fullName>
        <ecNumber evidence="12">5.6.2.4</ecNumber>
    </recommendedName>
    <alternativeName>
        <fullName evidence="13">DNA 3'-5' helicase PcrA</fullName>
    </alternativeName>
</protein>
<sequence>MSNIDLDNLNEEQKKAVLYNEGPLLILAGAGSGKTKVLTTKIAYLIEELDISPYEILAITFTNKAALEMRERVDKMIGSIAKYIQISTFHSFGLKILRENYDKLGYTNNFVIMDSDDSLTIVKKILKSLNYDPKIYNPKAIRNKISNCKNELISPKDYERYIASDYENVVSEVYYKYEDKLKKNNAMDFDDLLLLPITLFRNHPDILQKYQERYKYILIDEYQDTNEAQYILSKMISTKYKNICVVGDADQAIYGFRGANYKNILNFEKDYPNALSIKLEQNYRSTKTILDAANCVIKNNEKRKEKNLWSTKGEGDKITYYRAYDEKDESHYVALEIKKLLDSGKDASDIAILYRTNAQSRVIEEELLKDNIPYRIVGGFSFYQRKEIKDLLAYLKLIFNPKDDVSFLRVINTPKRGIGLKSIEHLTEKADKEGISLFEAIDGGKEEKFKDLIISLQKVSESITLTELIDKVLDSTGMKAELESEKSIESEVRLENLEEFKSITKAFEERMGLVSLEDFLYEVSLVNDKDEYKDSRHKVSLMTIHSVKGLEYDIVFVLGLEEGIFPHRNCLMSASETEEERRLCYVAITRAKEKLYLLNARRRVLFGEDSINPPSRFISEIDESLIDSNMKKAEEVKHINKEDVIRDEDAHYQVGDYVVHEHFGAGKVVDVTNSLVSVAFSHPYGIKKLMKNHKSLTKV</sequence>
<keyword evidence="6 15" id="KW-0347">Helicase</keyword>
<evidence type="ECO:0000256" key="2">
    <source>
        <dbReference type="ARBA" id="ARBA00014807"/>
    </source>
</evidence>
<evidence type="ECO:0000256" key="14">
    <source>
        <dbReference type="ARBA" id="ARBA00048988"/>
    </source>
</evidence>
<dbReference type="PANTHER" id="PTHR11070:SF2">
    <property type="entry name" value="ATP-DEPENDENT DNA HELICASE SRS2"/>
    <property type="match status" value="1"/>
</dbReference>
<evidence type="ECO:0000256" key="8">
    <source>
        <dbReference type="ARBA" id="ARBA00023125"/>
    </source>
</evidence>
<dbReference type="InterPro" id="IPR000212">
    <property type="entry name" value="DNA_helicase_UvrD/REP"/>
</dbReference>
<dbReference type="CDD" id="cd18807">
    <property type="entry name" value="SF1_C_UvrD"/>
    <property type="match status" value="1"/>
</dbReference>
<feature type="domain" description="UvrD-like helicase ATP-binding" evidence="16">
    <location>
        <begin position="7"/>
        <end position="286"/>
    </location>
</feature>
<dbReference type="Gene3D" id="1.10.486.10">
    <property type="entry name" value="PCRA, domain 4"/>
    <property type="match status" value="1"/>
</dbReference>
<dbReference type="Pfam" id="PF00580">
    <property type="entry name" value="UvrD-helicase"/>
    <property type="match status" value="1"/>
</dbReference>
<dbReference type="CDD" id="cd17932">
    <property type="entry name" value="DEXQc_UvrD"/>
    <property type="match status" value="1"/>
</dbReference>
<keyword evidence="3 15" id="KW-0547">Nucleotide-binding</keyword>
<dbReference type="SUPFAM" id="SSF52540">
    <property type="entry name" value="P-loop containing nucleoside triphosphate hydrolases"/>
    <property type="match status" value="1"/>
</dbReference>
<dbReference type="GO" id="GO:0009314">
    <property type="term" value="P:response to radiation"/>
    <property type="evidence" value="ECO:0007669"/>
    <property type="project" value="UniProtKB-ARBA"/>
</dbReference>
<dbReference type="GO" id="GO:0016787">
    <property type="term" value="F:hydrolase activity"/>
    <property type="evidence" value="ECO:0007669"/>
    <property type="project" value="UniProtKB-UniRule"/>
</dbReference>
<dbReference type="GO" id="GO:0003677">
    <property type="term" value="F:DNA binding"/>
    <property type="evidence" value="ECO:0007669"/>
    <property type="project" value="UniProtKB-KW"/>
</dbReference>
<dbReference type="AlphaFoldDB" id="A0A9D1GC13"/>
<keyword evidence="8" id="KW-0238">DNA-binding</keyword>
<feature type="domain" description="UvrD-like helicase C-terminal" evidence="17">
    <location>
        <begin position="287"/>
        <end position="549"/>
    </location>
</feature>
<dbReference type="Proteomes" id="UP000886833">
    <property type="component" value="Unassembled WGS sequence"/>
</dbReference>
<feature type="binding site" evidence="15">
    <location>
        <begin position="28"/>
        <end position="35"/>
    </location>
    <ligand>
        <name>ATP</name>
        <dbReference type="ChEBI" id="CHEBI:30616"/>
    </ligand>
</feature>
<keyword evidence="7 15" id="KW-0067">ATP-binding</keyword>
<accession>A0A9D1GC13</accession>
<dbReference type="PANTHER" id="PTHR11070">
    <property type="entry name" value="UVRD / RECB / PCRA DNA HELICASE FAMILY MEMBER"/>
    <property type="match status" value="1"/>
</dbReference>
<dbReference type="GO" id="GO:0043138">
    <property type="term" value="F:3'-5' DNA helicase activity"/>
    <property type="evidence" value="ECO:0007669"/>
    <property type="project" value="UniProtKB-EC"/>
</dbReference>
<dbReference type="GO" id="GO:0005524">
    <property type="term" value="F:ATP binding"/>
    <property type="evidence" value="ECO:0007669"/>
    <property type="project" value="UniProtKB-UniRule"/>
</dbReference>
<dbReference type="GO" id="GO:0000725">
    <property type="term" value="P:recombinational repair"/>
    <property type="evidence" value="ECO:0007669"/>
    <property type="project" value="TreeGrafter"/>
</dbReference>
<comment type="similarity">
    <text evidence="1">Belongs to the helicase family. UvrD subfamily.</text>
</comment>
<evidence type="ECO:0000259" key="17">
    <source>
        <dbReference type="PROSITE" id="PS51217"/>
    </source>
</evidence>
<evidence type="ECO:0000256" key="6">
    <source>
        <dbReference type="ARBA" id="ARBA00022806"/>
    </source>
</evidence>
<dbReference type="InterPro" id="IPR014016">
    <property type="entry name" value="UvrD-like_ATP-bd"/>
</dbReference>
<evidence type="ECO:0000256" key="5">
    <source>
        <dbReference type="ARBA" id="ARBA00022801"/>
    </source>
</evidence>
<evidence type="ECO:0000313" key="18">
    <source>
        <dbReference type="EMBL" id="HIT38046.1"/>
    </source>
</evidence>
<comment type="catalytic activity">
    <reaction evidence="11">
        <text>Couples ATP hydrolysis with the unwinding of duplex DNA by translocating in the 3'-5' direction.</text>
        <dbReference type="EC" id="5.6.2.4"/>
    </reaction>
</comment>
<evidence type="ECO:0000256" key="9">
    <source>
        <dbReference type="ARBA" id="ARBA00023204"/>
    </source>
</evidence>
<evidence type="ECO:0000256" key="13">
    <source>
        <dbReference type="ARBA" id="ARBA00034900"/>
    </source>
</evidence>
<keyword evidence="4" id="KW-0227">DNA damage</keyword>
<evidence type="ECO:0000256" key="7">
    <source>
        <dbReference type="ARBA" id="ARBA00022840"/>
    </source>
</evidence>
<dbReference type="EC" id="5.6.2.4" evidence="12"/>
<dbReference type="PROSITE" id="PS51217">
    <property type="entry name" value="UVRD_HELICASE_CTER"/>
    <property type="match status" value="1"/>
</dbReference>